<protein>
    <submittedName>
        <fullName evidence="1">Uncharacterized protein</fullName>
    </submittedName>
</protein>
<evidence type="ECO:0000313" key="2">
    <source>
        <dbReference type="Proteomes" id="UP000004358"/>
    </source>
</evidence>
<dbReference type="Proteomes" id="UP000004358">
    <property type="component" value="Unassembled WGS sequence"/>
</dbReference>
<dbReference type="HOGENOM" id="CLU_3428112_0_0_0"/>
<comment type="caution">
    <text evidence="1">The sequence shown here is derived from an EMBL/GenBank/DDBJ whole genome shotgun (WGS) entry which is preliminary data.</text>
</comment>
<dbReference type="AlphaFoldDB" id="A3ZQD5"/>
<organism evidence="1 2">
    <name type="scientific">Blastopirellula marina DSM 3645</name>
    <dbReference type="NCBI Taxonomy" id="314230"/>
    <lineage>
        <taxon>Bacteria</taxon>
        <taxon>Pseudomonadati</taxon>
        <taxon>Planctomycetota</taxon>
        <taxon>Planctomycetia</taxon>
        <taxon>Pirellulales</taxon>
        <taxon>Pirellulaceae</taxon>
        <taxon>Blastopirellula</taxon>
    </lineage>
</organism>
<sequence length="20" mass="2273">MKTKATSLHFAGSPLFLFFE</sequence>
<proteinExistence type="predicted"/>
<dbReference type="EMBL" id="AANZ01000005">
    <property type="protein sequence ID" value="EAQ81411.1"/>
    <property type="molecule type" value="Genomic_DNA"/>
</dbReference>
<evidence type="ECO:0000313" key="1">
    <source>
        <dbReference type="EMBL" id="EAQ81411.1"/>
    </source>
</evidence>
<reference evidence="1 2" key="1">
    <citation type="submission" date="2006-02" db="EMBL/GenBank/DDBJ databases">
        <authorList>
            <person name="Amann R."/>
            <person name="Ferriera S."/>
            <person name="Johnson J."/>
            <person name="Kravitz S."/>
            <person name="Halpern A."/>
            <person name="Remington K."/>
            <person name="Beeson K."/>
            <person name="Tran B."/>
            <person name="Rogers Y.-H."/>
            <person name="Friedman R."/>
            <person name="Venter J.C."/>
        </authorList>
    </citation>
    <scope>NUCLEOTIDE SEQUENCE [LARGE SCALE GENOMIC DNA]</scope>
    <source>
        <strain evidence="1 2">DSM 3645</strain>
    </source>
</reference>
<gene>
    <name evidence="1" type="ORF">DSM3645_23506</name>
</gene>
<name>A3ZQD5_9BACT</name>
<accession>A3ZQD5</accession>